<evidence type="ECO:0000313" key="5">
    <source>
        <dbReference type="Proteomes" id="UP000325313"/>
    </source>
</evidence>
<evidence type="ECO:0000313" key="4">
    <source>
        <dbReference type="Proteomes" id="UP000324748"/>
    </source>
</evidence>
<dbReference type="Pfam" id="PF05699">
    <property type="entry name" value="Dimer_Tnp_hAT"/>
    <property type="match status" value="1"/>
</dbReference>
<dbReference type="GO" id="GO:0046983">
    <property type="term" value="F:protein dimerization activity"/>
    <property type="evidence" value="ECO:0007669"/>
    <property type="project" value="InterPro"/>
</dbReference>
<sequence length="192" mass="21082">MHIFELAFGSDSSEVEQATSLLNREFGRVQEKLELEQPSINVVDPDPDVAIIDRPSNAGPQSLMARLAMRTTQQQTPQENEIEAFLKADLNFKAKAINDKATPLKWWKANQKSYPILATMARLYLGSVGSSCAVERLFSAAADVCSSNRGRLLPSTISHCVSSLMWLREEVPLLGAFSEAGQAFAALLPSEK</sequence>
<keyword evidence="4" id="KW-1185">Reference proteome</keyword>
<name>A0A5B0PB29_PUCGR</name>
<evidence type="ECO:0000313" key="2">
    <source>
        <dbReference type="EMBL" id="KAA1098491.1"/>
    </source>
</evidence>
<evidence type="ECO:0000259" key="1">
    <source>
        <dbReference type="Pfam" id="PF05699"/>
    </source>
</evidence>
<gene>
    <name evidence="2" type="ORF">PGT21_035827</name>
    <name evidence="3" type="ORF">PGTUg99_017180</name>
</gene>
<accession>A0A5B0PB29</accession>
<protein>
    <recommendedName>
        <fullName evidence="1">HAT C-terminal dimerisation domain-containing protein</fullName>
    </recommendedName>
</protein>
<reference evidence="4 5" key="1">
    <citation type="submission" date="2019-05" db="EMBL/GenBank/DDBJ databases">
        <title>Emergence of the Ug99 lineage of the wheat stem rust pathogen through somatic hybridization.</title>
        <authorList>
            <person name="Li F."/>
            <person name="Upadhyaya N.M."/>
            <person name="Sperschneider J."/>
            <person name="Matny O."/>
            <person name="Nguyen-Phuc H."/>
            <person name="Mago R."/>
            <person name="Raley C."/>
            <person name="Miller M.E."/>
            <person name="Silverstein K.A.T."/>
            <person name="Henningsen E."/>
            <person name="Hirsch C.D."/>
            <person name="Visser B."/>
            <person name="Pretorius Z.A."/>
            <person name="Steffenson B.J."/>
            <person name="Schwessinger B."/>
            <person name="Dodds P.N."/>
            <person name="Figueroa M."/>
        </authorList>
    </citation>
    <scope>NUCLEOTIDE SEQUENCE [LARGE SCALE GENOMIC DNA]</scope>
    <source>
        <strain evidence="2">21-0</strain>
        <strain evidence="3 5">Ug99</strain>
    </source>
</reference>
<dbReference type="Proteomes" id="UP000324748">
    <property type="component" value="Unassembled WGS sequence"/>
</dbReference>
<dbReference type="InterPro" id="IPR008906">
    <property type="entry name" value="HATC_C_dom"/>
</dbReference>
<dbReference type="PANTHER" id="PTHR47611:SF3">
    <property type="entry name" value="HAT C-TERMINAL DIMERISATION DOMAIN-CONTAINING PROTEIN"/>
    <property type="match status" value="1"/>
</dbReference>
<dbReference type="AlphaFoldDB" id="A0A5B0PB29"/>
<dbReference type="OrthoDB" id="1607513at2759"/>
<proteinExistence type="predicted"/>
<dbReference type="SUPFAM" id="SSF53098">
    <property type="entry name" value="Ribonuclease H-like"/>
    <property type="match status" value="1"/>
</dbReference>
<dbReference type="Proteomes" id="UP000325313">
    <property type="component" value="Unassembled WGS sequence"/>
</dbReference>
<comment type="caution">
    <text evidence="2">The sequence shown here is derived from an EMBL/GenBank/DDBJ whole genome shotgun (WGS) entry which is preliminary data.</text>
</comment>
<dbReference type="InterPro" id="IPR012337">
    <property type="entry name" value="RNaseH-like_sf"/>
</dbReference>
<dbReference type="PANTHER" id="PTHR47611">
    <property type="entry name" value="HAT DIMERISATION DOMAIN, C-TERMINAL"/>
    <property type="match status" value="1"/>
</dbReference>
<dbReference type="EMBL" id="VDEP01000341">
    <property type="protein sequence ID" value="KAA1100329.1"/>
    <property type="molecule type" value="Genomic_DNA"/>
</dbReference>
<evidence type="ECO:0000313" key="3">
    <source>
        <dbReference type="EMBL" id="KAA1100329.1"/>
    </source>
</evidence>
<feature type="domain" description="HAT C-terminal dimerisation" evidence="1">
    <location>
        <begin position="84"/>
        <end position="166"/>
    </location>
</feature>
<organism evidence="2 4">
    <name type="scientific">Puccinia graminis f. sp. tritici</name>
    <dbReference type="NCBI Taxonomy" id="56615"/>
    <lineage>
        <taxon>Eukaryota</taxon>
        <taxon>Fungi</taxon>
        <taxon>Dikarya</taxon>
        <taxon>Basidiomycota</taxon>
        <taxon>Pucciniomycotina</taxon>
        <taxon>Pucciniomycetes</taxon>
        <taxon>Pucciniales</taxon>
        <taxon>Pucciniaceae</taxon>
        <taxon>Puccinia</taxon>
    </lineage>
</organism>
<dbReference type="EMBL" id="VSWC01000066">
    <property type="protein sequence ID" value="KAA1098491.1"/>
    <property type="molecule type" value="Genomic_DNA"/>
</dbReference>